<dbReference type="InterPro" id="IPR036397">
    <property type="entry name" value="RNaseH_sf"/>
</dbReference>
<dbReference type="EMBL" id="JAVXUP010000111">
    <property type="protein sequence ID" value="KAK3037884.1"/>
    <property type="molecule type" value="Genomic_DNA"/>
</dbReference>
<dbReference type="Gene3D" id="3.30.420.10">
    <property type="entry name" value="Ribonuclease H-like superfamily/Ribonuclease H"/>
    <property type="match status" value="1"/>
</dbReference>
<keyword evidence="4" id="KW-1185">Reference proteome</keyword>
<dbReference type="SUPFAM" id="SSF53098">
    <property type="entry name" value="Ribonuclease H-like"/>
    <property type="match status" value="1"/>
</dbReference>
<dbReference type="Proteomes" id="UP001188597">
    <property type="component" value="Unassembled WGS sequence"/>
</dbReference>
<comment type="caution">
    <text evidence="3">The sequence shown here is derived from an EMBL/GenBank/DDBJ whole genome shotgun (WGS) entry which is preliminary data.</text>
</comment>
<evidence type="ECO:0000259" key="2">
    <source>
        <dbReference type="PROSITE" id="PS50994"/>
    </source>
</evidence>
<dbReference type="Pfam" id="PF00665">
    <property type="entry name" value="rve"/>
    <property type="match status" value="1"/>
</dbReference>
<protein>
    <recommendedName>
        <fullName evidence="2">Integrase catalytic domain-containing protein</fullName>
    </recommendedName>
</protein>
<dbReference type="PROSITE" id="PS50994">
    <property type="entry name" value="INTEGRASE"/>
    <property type="match status" value="1"/>
</dbReference>
<feature type="compositionally biased region" description="Basic and acidic residues" evidence="1">
    <location>
        <begin position="16"/>
        <end position="28"/>
    </location>
</feature>
<dbReference type="CDD" id="cd09272">
    <property type="entry name" value="RNase_HI_RT_Ty1"/>
    <property type="match status" value="1"/>
</dbReference>
<gene>
    <name evidence="3" type="ORF">RJ639_032114</name>
</gene>
<dbReference type="PANTHER" id="PTHR42648:SF18">
    <property type="entry name" value="RETROTRANSPOSON, UNCLASSIFIED-LIKE PROTEIN"/>
    <property type="match status" value="1"/>
</dbReference>
<feature type="region of interest" description="Disordered" evidence="1">
    <location>
        <begin position="13"/>
        <end position="32"/>
    </location>
</feature>
<dbReference type="Pfam" id="PF25597">
    <property type="entry name" value="SH3_retrovirus"/>
    <property type="match status" value="1"/>
</dbReference>
<dbReference type="GO" id="GO:0015074">
    <property type="term" value="P:DNA integration"/>
    <property type="evidence" value="ECO:0007669"/>
    <property type="project" value="InterPro"/>
</dbReference>
<dbReference type="PANTHER" id="PTHR42648">
    <property type="entry name" value="TRANSPOSASE, PUTATIVE-RELATED"/>
    <property type="match status" value="1"/>
</dbReference>
<dbReference type="AlphaFoldDB" id="A0AA88X2B5"/>
<feature type="domain" description="Integrase catalytic" evidence="2">
    <location>
        <begin position="264"/>
        <end position="430"/>
    </location>
</feature>
<reference evidence="3" key="1">
    <citation type="submission" date="2022-12" db="EMBL/GenBank/DDBJ databases">
        <title>Draft genome assemblies for two species of Escallonia (Escalloniales).</title>
        <authorList>
            <person name="Chanderbali A."/>
            <person name="Dervinis C."/>
            <person name="Anghel I."/>
            <person name="Soltis D."/>
            <person name="Soltis P."/>
            <person name="Zapata F."/>
        </authorList>
    </citation>
    <scope>NUCLEOTIDE SEQUENCE</scope>
    <source>
        <strain evidence="3">UCBG64.0493</strain>
        <tissue evidence="3">Leaf</tissue>
    </source>
</reference>
<evidence type="ECO:0000313" key="4">
    <source>
        <dbReference type="Proteomes" id="UP001188597"/>
    </source>
</evidence>
<dbReference type="InterPro" id="IPR012337">
    <property type="entry name" value="RNaseH-like_sf"/>
</dbReference>
<dbReference type="InterPro" id="IPR057670">
    <property type="entry name" value="SH3_retrovirus"/>
</dbReference>
<dbReference type="InterPro" id="IPR001584">
    <property type="entry name" value="Integrase_cat-core"/>
</dbReference>
<proteinExistence type="predicted"/>
<dbReference type="InterPro" id="IPR039537">
    <property type="entry name" value="Retrotran_Ty1/copia-like"/>
</dbReference>
<name>A0AA88X2B5_9ASTE</name>
<evidence type="ECO:0000313" key="3">
    <source>
        <dbReference type="EMBL" id="KAK3037884.1"/>
    </source>
</evidence>
<dbReference type="GO" id="GO:0003676">
    <property type="term" value="F:nucleic acid binding"/>
    <property type="evidence" value="ECO:0007669"/>
    <property type="project" value="InterPro"/>
</dbReference>
<evidence type="ECO:0000256" key="1">
    <source>
        <dbReference type="SAM" id="MobiDB-lite"/>
    </source>
</evidence>
<sequence length="656" mass="75144">MIRRKKVNRMYGRLGEGAEERRGNREVTCHSGSKQQNGSIIFMNFSAPEIYYGPLDAFDKAQKLKNSYTKANTQHTRLTYRNTLKTALSTFDVYASEDEKLTADEKSLRSCKNVRGLHTDKALEAVQEPLIQPCPSFEERQISRFRFMYVTKGEIDVQDGWSVLETPPQLNKEHPDINLLKCPCIFLVSLFLLFRGEVILDVEHPMNLLRVLSLNHFPNCLDRQVGSCKTTENFSAIELRFRGHWLIPRWSLDTKDFPKQAKSRATKPFQLIHADICGPIKPLSLGKSSYFLHFIDDYSQKIWVYFLKQKSEAFEAFEKFKALVEKESGYEIKSLRTDRGGEFTSNEFKAFYEIHGIHSPMIVPRSPQHNGVVEKKNQTILNMARTMLKSKSMPKELWAEAVACAVYLSNRSPTKSLKDVTPQEAWSGLKPNVSHLRVFGSIAYVQVPEQERSKLDDRSIKLVSIGYDEHSKGYRFFNPSNKKFMTTSDEFKLMGYCDSDYAGDIVNRKSTTGVVFFLGNNAISWCSKKQPIVTLSSCEAEYVAATAGACHAIWLRTFFKELHFEQTEATKIMLDNKSAISLAKNPVFHDRSKHIETKYHFIRQCIENMQVEVGYVKSVDQLADIFTKPLKDDIFQKLRMMIGVGNMSSLRGSVEN</sequence>
<organism evidence="3 4">
    <name type="scientific">Escallonia herrerae</name>
    <dbReference type="NCBI Taxonomy" id="1293975"/>
    <lineage>
        <taxon>Eukaryota</taxon>
        <taxon>Viridiplantae</taxon>
        <taxon>Streptophyta</taxon>
        <taxon>Embryophyta</taxon>
        <taxon>Tracheophyta</taxon>
        <taxon>Spermatophyta</taxon>
        <taxon>Magnoliopsida</taxon>
        <taxon>eudicotyledons</taxon>
        <taxon>Gunneridae</taxon>
        <taxon>Pentapetalae</taxon>
        <taxon>asterids</taxon>
        <taxon>campanulids</taxon>
        <taxon>Escalloniales</taxon>
        <taxon>Escalloniaceae</taxon>
        <taxon>Escallonia</taxon>
    </lineage>
</organism>
<accession>A0AA88X2B5</accession>